<evidence type="ECO:0000259" key="1">
    <source>
        <dbReference type="Pfam" id="PF13586"/>
    </source>
</evidence>
<gene>
    <name evidence="2" type="ORF">ID47_05175</name>
</gene>
<dbReference type="STRING" id="91604.ID47_05175"/>
<proteinExistence type="predicted"/>
<keyword evidence="3" id="KW-1185">Reference proteome</keyword>
<protein>
    <recommendedName>
        <fullName evidence="1">Transposase DDE domain-containing protein</fullName>
    </recommendedName>
</protein>
<dbReference type="Pfam" id="PF13586">
    <property type="entry name" value="DDE_Tnp_1_2"/>
    <property type="match status" value="1"/>
</dbReference>
<dbReference type="eggNOG" id="COG3293">
    <property type="taxonomic scope" value="Bacteria"/>
</dbReference>
<dbReference type="HOGENOM" id="CLU_055261_0_2_5"/>
<dbReference type="InterPro" id="IPR025668">
    <property type="entry name" value="Tnp_DDE_dom"/>
</dbReference>
<reference evidence="2 3" key="1">
    <citation type="submission" date="2014-07" db="EMBL/GenBank/DDBJ databases">
        <title>Comparative genomic insights into amoeba endosymbionts belonging to the families of Holosporaceae and Candidatus Midichloriaceae within Rickettsiales.</title>
        <authorList>
            <person name="Wang Z."/>
            <person name="Wu M."/>
        </authorList>
    </citation>
    <scope>NUCLEOTIDE SEQUENCE [LARGE SCALE GENOMIC DNA]</scope>
    <source>
        <strain evidence="2">PRA3</strain>
    </source>
</reference>
<feature type="domain" description="Transposase DDE" evidence="1">
    <location>
        <begin position="30"/>
        <end position="109"/>
    </location>
</feature>
<accession>A0A077ASS9</accession>
<name>A0A077ASS9_9PROT</name>
<evidence type="ECO:0000313" key="2">
    <source>
        <dbReference type="EMBL" id="AIK96262.1"/>
    </source>
</evidence>
<organism evidence="2 3">
    <name type="scientific">Candidatus Odyssella acanthamoebae</name>
    <dbReference type="NCBI Taxonomy" id="91604"/>
    <lineage>
        <taxon>Bacteria</taxon>
        <taxon>Pseudomonadati</taxon>
        <taxon>Pseudomonadota</taxon>
        <taxon>Alphaproteobacteria</taxon>
        <taxon>Holosporales</taxon>
        <taxon>Candidatus Paracaedibacteraceae</taxon>
        <taxon>Candidatus Odyssella</taxon>
    </lineage>
</organism>
<dbReference type="Proteomes" id="UP000028926">
    <property type="component" value="Chromosome"/>
</dbReference>
<dbReference type="AlphaFoldDB" id="A0A077ASS9"/>
<dbReference type="EMBL" id="CP008941">
    <property type="protein sequence ID" value="AIK96262.1"/>
    <property type="molecule type" value="Genomic_DNA"/>
</dbReference>
<dbReference type="KEGG" id="paca:ID47_05175"/>
<dbReference type="PANTHER" id="PTHR30007:SF0">
    <property type="entry name" value="TRANSPOSASE"/>
    <property type="match status" value="1"/>
</dbReference>
<dbReference type="PANTHER" id="PTHR30007">
    <property type="entry name" value="PHP DOMAIN PROTEIN"/>
    <property type="match status" value="1"/>
</dbReference>
<evidence type="ECO:0000313" key="3">
    <source>
        <dbReference type="Proteomes" id="UP000028926"/>
    </source>
</evidence>
<sequence length="115" mass="13551">MPADISDRKGAFYLLEGKRSFLPCLSHMYGDGGYEGHNFIETLKQRTGWTLTIVKRSNKHGFNLLPKRWIVERTFAWLNKNRRLSKDYELHTQTAEGFIYLAMIRLMLRRKSLLS</sequence>